<reference evidence="3" key="1">
    <citation type="journal article" date="2020" name="Stud. Mycol.">
        <title>101 Dothideomycetes genomes: a test case for predicting lifestyles and emergence of pathogens.</title>
        <authorList>
            <person name="Haridas S."/>
            <person name="Albert R."/>
            <person name="Binder M."/>
            <person name="Bloem J."/>
            <person name="Labutti K."/>
            <person name="Salamov A."/>
            <person name="Andreopoulos B."/>
            <person name="Baker S."/>
            <person name="Barry K."/>
            <person name="Bills G."/>
            <person name="Bluhm B."/>
            <person name="Cannon C."/>
            <person name="Castanera R."/>
            <person name="Culley D."/>
            <person name="Daum C."/>
            <person name="Ezra D."/>
            <person name="Gonzalez J."/>
            <person name="Henrissat B."/>
            <person name="Kuo A."/>
            <person name="Liang C."/>
            <person name="Lipzen A."/>
            <person name="Lutzoni F."/>
            <person name="Magnuson J."/>
            <person name="Mondo S."/>
            <person name="Nolan M."/>
            <person name="Ohm R."/>
            <person name="Pangilinan J."/>
            <person name="Park H.-J."/>
            <person name="Ramirez L."/>
            <person name="Alfaro M."/>
            <person name="Sun H."/>
            <person name="Tritt A."/>
            <person name="Yoshinaga Y."/>
            <person name="Zwiers L.-H."/>
            <person name="Turgeon B."/>
            <person name="Goodwin S."/>
            <person name="Spatafora J."/>
            <person name="Crous P."/>
            <person name="Grigoriev I."/>
        </authorList>
    </citation>
    <scope>NUCLEOTIDE SEQUENCE</scope>
    <source>
        <strain evidence="3">ATCC 36951</strain>
    </source>
</reference>
<protein>
    <recommendedName>
        <fullName evidence="2">Azaphilone pigments biosynthesis cluster protein L N-terminal domain-containing protein</fullName>
    </recommendedName>
</protein>
<evidence type="ECO:0000259" key="2">
    <source>
        <dbReference type="Pfam" id="PF17111"/>
    </source>
</evidence>
<accession>A0A6A6C325</accession>
<dbReference type="AlphaFoldDB" id="A0A6A6C325"/>
<feature type="chain" id="PRO_5025674473" description="Azaphilone pigments biosynthesis cluster protein L N-terminal domain-containing protein" evidence="1">
    <location>
        <begin position="23"/>
        <end position="380"/>
    </location>
</feature>
<feature type="domain" description="Azaphilone pigments biosynthesis cluster protein L N-terminal" evidence="2">
    <location>
        <begin position="2"/>
        <end position="207"/>
    </location>
</feature>
<evidence type="ECO:0000313" key="3">
    <source>
        <dbReference type="EMBL" id="KAF2161514.1"/>
    </source>
</evidence>
<organism evidence="3 4">
    <name type="scientific">Zasmidium cellare ATCC 36951</name>
    <dbReference type="NCBI Taxonomy" id="1080233"/>
    <lineage>
        <taxon>Eukaryota</taxon>
        <taxon>Fungi</taxon>
        <taxon>Dikarya</taxon>
        <taxon>Ascomycota</taxon>
        <taxon>Pezizomycotina</taxon>
        <taxon>Dothideomycetes</taxon>
        <taxon>Dothideomycetidae</taxon>
        <taxon>Mycosphaerellales</taxon>
        <taxon>Mycosphaerellaceae</taxon>
        <taxon>Zasmidium</taxon>
    </lineage>
</organism>
<keyword evidence="1" id="KW-0732">Signal</keyword>
<evidence type="ECO:0000256" key="1">
    <source>
        <dbReference type="SAM" id="SignalP"/>
    </source>
</evidence>
<dbReference type="Proteomes" id="UP000799537">
    <property type="component" value="Unassembled WGS sequence"/>
</dbReference>
<proteinExistence type="predicted"/>
<dbReference type="RefSeq" id="XP_033662403.1">
    <property type="nucleotide sequence ID" value="XM_033818384.1"/>
</dbReference>
<name>A0A6A6C325_ZASCE</name>
<dbReference type="GeneID" id="54571656"/>
<gene>
    <name evidence="3" type="ORF">M409DRAFT_69640</name>
</gene>
<feature type="signal peptide" evidence="1">
    <location>
        <begin position="1"/>
        <end position="22"/>
    </location>
</feature>
<dbReference type="Pfam" id="PF17111">
    <property type="entry name" value="PigL_N"/>
    <property type="match status" value="1"/>
</dbReference>
<dbReference type="EMBL" id="ML993618">
    <property type="protein sequence ID" value="KAF2161514.1"/>
    <property type="molecule type" value="Genomic_DNA"/>
</dbReference>
<evidence type="ECO:0000313" key="4">
    <source>
        <dbReference type="Proteomes" id="UP000799537"/>
    </source>
</evidence>
<dbReference type="InterPro" id="IPR031348">
    <property type="entry name" value="PigL_N"/>
</dbReference>
<sequence>MAEPLSAPFVMLDLTLATIAAAAKLRDLLKSFHSYRLHNLLQELDTLNGALGSLRDTIEATSDTDFSALNIPLQRCGEACLNFEEEVLLCLARTGDNRTSFRDWVKIKYMGEDIDSFKELLASYRLTISIAITDAKLRRNSAPAENIASFNDLIVTAKANLERRLKNIDERLEVALTMDVAATERTAREAQLIKEERLSTEKCLQISAEVSDHIAQIQLATNNCSAQETSVSTNELPEQIMREGLQECRDTLARTASRLEEHEKQLFARLLDEPRTMIPSEEDRVNLARMRDDWEAIRRSMDICSFAVEHAHHNCNTNNMWATDDAIQIMVCTGAKTIHGVNRGGWRTRQIGGYVDQDVLEGIFKALSSMAPSLPVEGAT</sequence>
<keyword evidence="4" id="KW-1185">Reference proteome</keyword>
<dbReference type="OrthoDB" id="5068804at2759"/>